<dbReference type="PANTHER" id="PTHR47859:SF1">
    <property type="entry name" value="PENTATRICOPEPTIDE REPEAT-CONTAINING PROTEIN"/>
    <property type="match status" value="1"/>
</dbReference>
<dbReference type="AlphaFoldDB" id="A0A7I8LG63"/>
<dbReference type="Gene3D" id="1.25.40.10">
    <property type="entry name" value="Tetratricopeptide repeat domain"/>
    <property type="match status" value="4"/>
</dbReference>
<keyword evidence="4" id="KW-1185">Reference proteome</keyword>
<organism evidence="3 4">
    <name type="scientific">Spirodela intermedia</name>
    <name type="common">Intermediate duckweed</name>
    <dbReference type="NCBI Taxonomy" id="51605"/>
    <lineage>
        <taxon>Eukaryota</taxon>
        <taxon>Viridiplantae</taxon>
        <taxon>Streptophyta</taxon>
        <taxon>Embryophyta</taxon>
        <taxon>Tracheophyta</taxon>
        <taxon>Spermatophyta</taxon>
        <taxon>Magnoliopsida</taxon>
        <taxon>Liliopsida</taxon>
        <taxon>Araceae</taxon>
        <taxon>Lemnoideae</taxon>
        <taxon>Spirodela</taxon>
    </lineage>
</organism>
<dbReference type="Pfam" id="PF13812">
    <property type="entry name" value="PPR_3"/>
    <property type="match status" value="2"/>
</dbReference>
<evidence type="ECO:0000256" key="1">
    <source>
        <dbReference type="ARBA" id="ARBA00022737"/>
    </source>
</evidence>
<name>A0A7I8LG63_SPIIN</name>
<evidence type="ECO:0000313" key="4">
    <source>
        <dbReference type="Proteomes" id="UP000663760"/>
    </source>
</evidence>
<evidence type="ECO:0000256" key="2">
    <source>
        <dbReference type="PROSITE-ProRule" id="PRU00708"/>
    </source>
</evidence>
<gene>
    <name evidence="3" type="ORF">SI8410_14018943</name>
</gene>
<dbReference type="Pfam" id="PF13041">
    <property type="entry name" value="PPR_2"/>
    <property type="match status" value="1"/>
</dbReference>
<proteinExistence type="predicted"/>
<dbReference type="EMBL" id="LR746277">
    <property type="protein sequence ID" value="CAA7408265.1"/>
    <property type="molecule type" value="Genomic_DNA"/>
</dbReference>
<dbReference type="PROSITE" id="PS51375">
    <property type="entry name" value="PPR"/>
    <property type="match status" value="3"/>
</dbReference>
<feature type="repeat" description="PPR" evidence="2">
    <location>
        <begin position="219"/>
        <end position="253"/>
    </location>
</feature>
<evidence type="ECO:0000313" key="3">
    <source>
        <dbReference type="EMBL" id="CAA7408265.1"/>
    </source>
</evidence>
<dbReference type="InterPro" id="IPR002885">
    <property type="entry name" value="PPR_rpt"/>
</dbReference>
<keyword evidence="1" id="KW-0677">Repeat</keyword>
<dbReference type="PANTHER" id="PTHR47859">
    <property type="entry name" value="PENTATRICOPEPTIDE REPEAT-CONTAINING PROTEIN"/>
    <property type="match status" value="1"/>
</dbReference>
<protein>
    <submittedName>
        <fullName evidence="3">Uncharacterized protein</fullName>
    </submittedName>
</protein>
<sequence>MNEKSVHINKKYWSFIVQALSKGGYLKEALKQLTFFGENDFMHPDLPLYNIFLNGCMKSQNLANANNCLKVMDEQLIGKSEITYWELLKVAVWQGNLPVVYEIWRDLRKYYNPSIISLRKFIWSFTKLGDFRAAYSLLQHMVSTGVHGGDCLKVSGEKKIRSSRVDIPIPVIIDFHSSVLDKKMIDLSSPEIGRLDAIKEASVIDVKKNTLSTELRKVLRWSFNDLIHACAQCREYNMAEQLFLQMHDLGLEPSPHTFDGFVRAVILEKGVAYAMRVVNEMEKRNLKPNYTTISTLSIAYSEILELDRAESLLGQILDSSPKYIHPFNAFLSACNVMDQPERAIGILAKMKQLNMRPNIRTFELLFQLFGNVNAPYEEGNIFSRAEVKKRIEILEADMIRNGVQHSFVSLEILIRALGNEGMITEMLQYFHLAETLFLHPKSYSRTVMYNNVLHSLVDAREGRMAVEVFREMKDGDFPPDSTTYNIMVNCCSILGSFKSACALVSMMLRSGYFPQAVTYTALIKILLSDEDFDGALDLLEQSTSEGIELDVLLYNTVLLEADRKGRIDIIEMIIERMHRQKIQPDPATCNYVFSAYIRHDFHNSAMEALQVLSLRMISQDEAVLRERRASFEDLVHSEDPDVESWMINIFEEVNEHLAVALLNLRWCAMSGHSISWQPEENLWARRLASLYGSG</sequence>
<feature type="repeat" description="PPR" evidence="2">
    <location>
        <begin position="480"/>
        <end position="514"/>
    </location>
</feature>
<dbReference type="Pfam" id="PF01535">
    <property type="entry name" value="PPR"/>
    <property type="match status" value="1"/>
</dbReference>
<dbReference type="NCBIfam" id="TIGR00756">
    <property type="entry name" value="PPR"/>
    <property type="match status" value="4"/>
</dbReference>
<accession>A0A7I8LG63</accession>
<reference evidence="3" key="1">
    <citation type="submission" date="2020-02" db="EMBL/GenBank/DDBJ databases">
        <authorList>
            <person name="Scholz U."/>
            <person name="Mascher M."/>
            <person name="Fiebig A."/>
        </authorList>
    </citation>
    <scope>NUCLEOTIDE SEQUENCE</scope>
</reference>
<feature type="repeat" description="PPR" evidence="2">
    <location>
        <begin position="445"/>
        <end position="479"/>
    </location>
</feature>
<dbReference type="InterPro" id="IPR011990">
    <property type="entry name" value="TPR-like_helical_dom_sf"/>
</dbReference>
<dbReference type="Proteomes" id="UP000663760">
    <property type="component" value="Chromosome 14"/>
</dbReference>
<dbReference type="OrthoDB" id="119302at2759"/>